<evidence type="ECO:0000313" key="1">
    <source>
        <dbReference type="EMBL" id="AGH16873.1"/>
    </source>
</evidence>
<dbReference type="EMBL" id="CP004005">
    <property type="protein sequence ID" value="AGH16873.1"/>
    <property type="molecule type" value="Genomic_DNA"/>
</dbReference>
<gene>
    <name evidence="1" type="ORF">WSI_02515</name>
</gene>
<proteinExistence type="predicted"/>
<reference evidence="1 2" key="1">
    <citation type="journal article" date="2013" name="Genome Announc.">
        <title>Complete Genome Sequence of a Chinese Strain of 'Candidatus Liberibacter asiaticus'.</title>
        <authorList>
            <person name="Lin H."/>
            <person name="Han C.S."/>
            <person name="Liu B."/>
            <person name="Lou B."/>
            <person name="Bai X."/>
            <person name="Deng C."/>
            <person name="Civerolo E.L."/>
            <person name="Gupta G."/>
        </authorList>
    </citation>
    <scope>NUCLEOTIDE SEQUENCE [LARGE SCALE GENOMIC DNA]</scope>
    <source>
        <strain evidence="2">gxpsy</strain>
    </source>
</reference>
<protein>
    <submittedName>
        <fullName evidence="1">Uncharacterized protein</fullName>
    </submittedName>
</protein>
<keyword evidence="2" id="KW-1185">Reference proteome</keyword>
<name>A0ABN4B3H0_LIBAS</name>
<accession>A0ABN4B3H0</accession>
<sequence>MEEDAEVFRTSHVRGVHDILLRSSFFLKLQNMKNIGLQRYYKRVKTVIRAKKYQE</sequence>
<organism evidence="1 2">
    <name type="scientific">Candidatus Liberibacter asiaticus str. gxpsy</name>
    <dbReference type="NCBI Taxonomy" id="1174529"/>
    <lineage>
        <taxon>Bacteria</taxon>
        <taxon>Pseudomonadati</taxon>
        <taxon>Pseudomonadota</taxon>
        <taxon>Alphaproteobacteria</taxon>
        <taxon>Hyphomicrobiales</taxon>
        <taxon>Rhizobiaceae</taxon>
        <taxon>Liberibacter</taxon>
    </lineage>
</organism>
<dbReference type="Proteomes" id="UP000011820">
    <property type="component" value="Chromosome"/>
</dbReference>
<evidence type="ECO:0000313" key="2">
    <source>
        <dbReference type="Proteomes" id="UP000011820"/>
    </source>
</evidence>